<proteinExistence type="predicted"/>
<dbReference type="Proteomes" id="UP000285820">
    <property type="component" value="Unassembled WGS sequence"/>
</dbReference>
<evidence type="ECO:0000313" key="8">
    <source>
        <dbReference type="Proteomes" id="UP000285820"/>
    </source>
</evidence>
<dbReference type="InterPro" id="IPR000835">
    <property type="entry name" value="HTH_MarR-typ"/>
</dbReference>
<dbReference type="RefSeq" id="WP_118091831.1">
    <property type="nucleotide sequence ID" value="NZ_QRUN01000004.1"/>
</dbReference>
<dbReference type="SUPFAM" id="SSF46785">
    <property type="entry name" value="Winged helix' DNA-binding domain"/>
    <property type="match status" value="1"/>
</dbReference>
<evidence type="ECO:0000313" key="6">
    <source>
        <dbReference type="EMBL" id="RHD06539.1"/>
    </source>
</evidence>
<accession>A0A396AI61</accession>
<dbReference type="PROSITE" id="PS50995">
    <property type="entry name" value="HTH_MARR_2"/>
    <property type="match status" value="1"/>
</dbReference>
<dbReference type="Pfam" id="PF12802">
    <property type="entry name" value="MarR_2"/>
    <property type="match status" value="1"/>
</dbReference>
<dbReference type="GO" id="GO:0003677">
    <property type="term" value="F:DNA binding"/>
    <property type="evidence" value="ECO:0007669"/>
    <property type="project" value="UniProtKB-KW"/>
</dbReference>
<dbReference type="PANTHER" id="PTHR42756">
    <property type="entry name" value="TRANSCRIPTIONAL REGULATOR, MARR"/>
    <property type="match status" value="1"/>
</dbReference>
<feature type="domain" description="HTH marR-type" evidence="4">
    <location>
        <begin position="1"/>
        <end position="135"/>
    </location>
</feature>
<dbReference type="GO" id="GO:0003700">
    <property type="term" value="F:DNA-binding transcription factor activity"/>
    <property type="evidence" value="ECO:0007669"/>
    <property type="project" value="InterPro"/>
</dbReference>
<organism evidence="6 7">
    <name type="scientific">Roseburia inulinivorans</name>
    <dbReference type="NCBI Taxonomy" id="360807"/>
    <lineage>
        <taxon>Bacteria</taxon>
        <taxon>Bacillati</taxon>
        <taxon>Bacillota</taxon>
        <taxon>Clostridia</taxon>
        <taxon>Lachnospirales</taxon>
        <taxon>Lachnospiraceae</taxon>
        <taxon>Roseburia</taxon>
    </lineage>
</organism>
<name>A0A396AI61_9FIRM</name>
<dbReference type="PRINTS" id="PR00598">
    <property type="entry name" value="HTHMARR"/>
</dbReference>
<keyword evidence="3" id="KW-0804">Transcription</keyword>
<evidence type="ECO:0000256" key="2">
    <source>
        <dbReference type="ARBA" id="ARBA00023125"/>
    </source>
</evidence>
<dbReference type="Proteomes" id="UP000266391">
    <property type="component" value="Unassembled WGS sequence"/>
</dbReference>
<comment type="caution">
    <text evidence="6">The sequence shown here is derived from an EMBL/GenBank/DDBJ whole genome shotgun (WGS) entry which is preliminary data.</text>
</comment>
<reference evidence="7 8" key="1">
    <citation type="submission" date="2018-08" db="EMBL/GenBank/DDBJ databases">
        <title>A genome reference for cultivated species of the human gut microbiota.</title>
        <authorList>
            <person name="Zou Y."/>
            <person name="Xue W."/>
            <person name="Luo G."/>
        </authorList>
    </citation>
    <scope>NUCLEOTIDE SEQUENCE [LARGE SCALE GENOMIC DNA]</scope>
    <source>
        <strain evidence="5 8">AF24-4</strain>
        <strain evidence="6 7">AM32-8LB</strain>
    </source>
</reference>
<dbReference type="PANTHER" id="PTHR42756:SF1">
    <property type="entry name" value="TRANSCRIPTIONAL REPRESSOR OF EMRAB OPERON"/>
    <property type="match status" value="1"/>
</dbReference>
<dbReference type="EMBL" id="QSIQ01000001">
    <property type="protein sequence ID" value="RHD06539.1"/>
    <property type="molecule type" value="Genomic_DNA"/>
</dbReference>
<keyword evidence="2" id="KW-0238">DNA-binding</keyword>
<evidence type="ECO:0000256" key="3">
    <source>
        <dbReference type="ARBA" id="ARBA00023163"/>
    </source>
</evidence>
<dbReference type="Gene3D" id="1.10.10.10">
    <property type="entry name" value="Winged helix-like DNA-binding domain superfamily/Winged helix DNA-binding domain"/>
    <property type="match status" value="1"/>
</dbReference>
<gene>
    <name evidence="6" type="ORF">DW813_01325</name>
    <name evidence="5" type="ORF">DWY29_04535</name>
</gene>
<evidence type="ECO:0000313" key="7">
    <source>
        <dbReference type="Proteomes" id="UP000266391"/>
    </source>
</evidence>
<sequence>METGKMINRISNRLRRRSLQIQTKLGISGAQGNVLDYILIESEKHSVYQKEIEQEFGLRPSTATELMRSMEQKGLISRIPEEFDGRYKRIVFQEKATEMKEALRQEIEESECLLLCGISEEEQKEFMRIAGKMLQNLDSL</sequence>
<keyword evidence="1" id="KW-0805">Transcription regulation</keyword>
<dbReference type="AlphaFoldDB" id="A0A396AI61"/>
<protein>
    <submittedName>
        <fullName evidence="6">MarR family transcriptional regulator</fullName>
    </submittedName>
</protein>
<evidence type="ECO:0000259" key="4">
    <source>
        <dbReference type="PROSITE" id="PS50995"/>
    </source>
</evidence>
<dbReference type="InterPro" id="IPR036388">
    <property type="entry name" value="WH-like_DNA-bd_sf"/>
</dbReference>
<dbReference type="InterPro" id="IPR036390">
    <property type="entry name" value="WH_DNA-bd_sf"/>
</dbReference>
<dbReference type="EMBL" id="QRUN01000004">
    <property type="protein sequence ID" value="RGR69959.1"/>
    <property type="molecule type" value="Genomic_DNA"/>
</dbReference>
<dbReference type="SMART" id="SM00347">
    <property type="entry name" value="HTH_MARR"/>
    <property type="match status" value="1"/>
</dbReference>
<evidence type="ECO:0000313" key="5">
    <source>
        <dbReference type="EMBL" id="RGR69959.1"/>
    </source>
</evidence>
<evidence type="ECO:0000256" key="1">
    <source>
        <dbReference type="ARBA" id="ARBA00023015"/>
    </source>
</evidence>